<name>A0A0A9CB40_ARUDO</name>
<protein>
    <submittedName>
        <fullName evidence="1">Uncharacterized protein</fullName>
    </submittedName>
</protein>
<reference evidence="1" key="1">
    <citation type="submission" date="2014-09" db="EMBL/GenBank/DDBJ databases">
        <authorList>
            <person name="Magalhaes I.L.F."/>
            <person name="Oliveira U."/>
            <person name="Santos F.R."/>
            <person name="Vidigal T.H.D.A."/>
            <person name="Brescovit A.D."/>
            <person name="Santos A.J."/>
        </authorList>
    </citation>
    <scope>NUCLEOTIDE SEQUENCE</scope>
    <source>
        <tissue evidence="1">Shoot tissue taken approximately 20 cm above the soil surface</tissue>
    </source>
</reference>
<dbReference type="EMBL" id="GBRH01226247">
    <property type="protein sequence ID" value="JAD71648.1"/>
    <property type="molecule type" value="Transcribed_RNA"/>
</dbReference>
<evidence type="ECO:0000313" key="1">
    <source>
        <dbReference type="EMBL" id="JAD71648.1"/>
    </source>
</evidence>
<accession>A0A0A9CB40</accession>
<organism evidence="1">
    <name type="scientific">Arundo donax</name>
    <name type="common">Giant reed</name>
    <name type="synonym">Donax arundinaceus</name>
    <dbReference type="NCBI Taxonomy" id="35708"/>
    <lineage>
        <taxon>Eukaryota</taxon>
        <taxon>Viridiplantae</taxon>
        <taxon>Streptophyta</taxon>
        <taxon>Embryophyta</taxon>
        <taxon>Tracheophyta</taxon>
        <taxon>Spermatophyta</taxon>
        <taxon>Magnoliopsida</taxon>
        <taxon>Liliopsida</taxon>
        <taxon>Poales</taxon>
        <taxon>Poaceae</taxon>
        <taxon>PACMAD clade</taxon>
        <taxon>Arundinoideae</taxon>
        <taxon>Arundineae</taxon>
        <taxon>Arundo</taxon>
    </lineage>
</organism>
<proteinExistence type="predicted"/>
<sequence>MEDKTDATR</sequence>
<reference evidence="1" key="2">
    <citation type="journal article" date="2015" name="Data Brief">
        <title>Shoot transcriptome of the giant reed, Arundo donax.</title>
        <authorList>
            <person name="Barrero R.A."/>
            <person name="Guerrero F.D."/>
            <person name="Moolhuijzen P."/>
            <person name="Goolsby J.A."/>
            <person name="Tidwell J."/>
            <person name="Bellgard S.E."/>
            <person name="Bellgard M.I."/>
        </authorList>
    </citation>
    <scope>NUCLEOTIDE SEQUENCE</scope>
    <source>
        <tissue evidence="1">Shoot tissue taken approximately 20 cm above the soil surface</tissue>
    </source>
</reference>